<feature type="domain" description="Serine aminopeptidase S33" evidence="1">
    <location>
        <begin position="40"/>
        <end position="305"/>
    </location>
</feature>
<protein>
    <submittedName>
        <fullName evidence="2">Lysophospholipase</fullName>
    </submittedName>
</protein>
<dbReference type="PANTHER" id="PTHR11614">
    <property type="entry name" value="PHOSPHOLIPASE-RELATED"/>
    <property type="match status" value="1"/>
</dbReference>
<keyword evidence="3" id="KW-1185">Reference proteome</keyword>
<organism evidence="2 3">
    <name type="scientific">Olsenella porci</name>
    <dbReference type="NCBI Taxonomy" id="2652279"/>
    <lineage>
        <taxon>Bacteria</taxon>
        <taxon>Bacillati</taxon>
        <taxon>Actinomycetota</taxon>
        <taxon>Coriobacteriia</taxon>
        <taxon>Coriobacteriales</taxon>
        <taxon>Atopobiaceae</taxon>
        <taxon>Olsenella</taxon>
    </lineage>
</organism>
<gene>
    <name evidence="2" type="ORF">FYJ68_06285</name>
</gene>
<dbReference type="InterPro" id="IPR029058">
    <property type="entry name" value="AB_hydrolase_fold"/>
</dbReference>
<dbReference type="InterPro" id="IPR051044">
    <property type="entry name" value="MAG_DAG_Lipase"/>
</dbReference>
<comment type="caution">
    <text evidence="2">The sequence shown here is derived from an EMBL/GenBank/DDBJ whole genome shotgun (WGS) entry which is preliminary data.</text>
</comment>
<evidence type="ECO:0000313" key="3">
    <source>
        <dbReference type="Proteomes" id="UP000469325"/>
    </source>
</evidence>
<evidence type="ECO:0000313" key="2">
    <source>
        <dbReference type="EMBL" id="MST72712.1"/>
    </source>
</evidence>
<dbReference type="AlphaFoldDB" id="A0A6N7XAZ0"/>
<dbReference type="SUPFAM" id="SSF53474">
    <property type="entry name" value="alpha/beta-Hydrolases"/>
    <property type="match status" value="1"/>
</dbReference>
<dbReference type="RefSeq" id="WP_154435125.1">
    <property type="nucleotide sequence ID" value="NZ_VUNC01000004.1"/>
</dbReference>
<dbReference type="EMBL" id="VUNC01000004">
    <property type="protein sequence ID" value="MST72712.1"/>
    <property type="molecule type" value="Genomic_DNA"/>
</dbReference>
<accession>A0A6N7XAZ0</accession>
<evidence type="ECO:0000259" key="1">
    <source>
        <dbReference type="Pfam" id="PF12146"/>
    </source>
</evidence>
<dbReference type="Proteomes" id="UP000469325">
    <property type="component" value="Unassembled WGS sequence"/>
</dbReference>
<dbReference type="Gene3D" id="3.40.50.1820">
    <property type="entry name" value="alpha/beta hydrolase"/>
    <property type="match status" value="1"/>
</dbReference>
<proteinExistence type="predicted"/>
<reference evidence="2 3" key="1">
    <citation type="submission" date="2019-08" db="EMBL/GenBank/DDBJ databases">
        <title>In-depth cultivation of the pig gut microbiome towards novel bacterial diversity and tailored functional studies.</title>
        <authorList>
            <person name="Wylensek D."/>
            <person name="Hitch T.C.A."/>
            <person name="Clavel T."/>
        </authorList>
    </citation>
    <scope>NUCLEOTIDE SEQUENCE [LARGE SCALE GENOMIC DNA]</scope>
    <source>
        <strain evidence="2 3">CA-Schmier-601-WT-1</strain>
    </source>
</reference>
<dbReference type="Pfam" id="PF12146">
    <property type="entry name" value="Hydrolase_4"/>
    <property type="match status" value="1"/>
</dbReference>
<name>A0A6N7XAZ0_9ACTN</name>
<dbReference type="InterPro" id="IPR022742">
    <property type="entry name" value="Hydrolase_4"/>
</dbReference>
<sequence length="326" mass="34767">MSSEGAWQVASGERVSLASSDGTTTLRGYLWEAKAASKPAPRGIVVLVHGMCEHIERYEGFARTLARAGFAVCGYDQIGHGASADESRWGDIPSRGGADFLVEDVGRMRRLAEDRWGAGVPLFVFGHSMGSFVTLNYVQRHGEGLAGAVICGTGTVGVSKARMGNRVAHLICATRGDNHKSPLLHSMADGAYSKAIPGARTEFDWLSFDRRNVDDYIADPACGFPFSAGGYATLTKLTERACDPACARSIPSGLPLLYIGGAGDPVGDFGKGVRAAADLARSSGVRDVTCTVYEGMRHEILQEADAERVMADVVAWMSRRCGEERA</sequence>